<evidence type="ECO:0000256" key="1">
    <source>
        <dbReference type="SAM" id="Phobius"/>
    </source>
</evidence>
<feature type="transmembrane region" description="Helical" evidence="1">
    <location>
        <begin position="12"/>
        <end position="35"/>
    </location>
</feature>
<gene>
    <name evidence="2" type="ORF">A3L11_02680</name>
</gene>
<protein>
    <submittedName>
        <fullName evidence="2">Uncharacterized protein</fullName>
    </submittedName>
</protein>
<dbReference type="AlphaFoldDB" id="A0A2Z2MK62"/>
<name>A0A2Z2MK62_9EURY</name>
<evidence type="ECO:0000313" key="3">
    <source>
        <dbReference type="Proteomes" id="UP000250125"/>
    </source>
</evidence>
<accession>A0A2Z2MK62</accession>
<keyword evidence="3" id="KW-1185">Reference proteome</keyword>
<dbReference type="OrthoDB" id="100203at2157"/>
<sequence length="322" mass="36072">MKVVVLKESGSALALAFMVIFLMIFAAIFGFMLFSVQGGELIVLGFFAFFMAIVFFGIYALVKKRREYGRAQRFADACTFSDSGVSFPESLEFEYGTLELRGYWVGSGKNRSYHVEREFTPSKKSRASNVAFPEEGFKATVAFDGTGKVSVPAVRITDELYRDIVVLFFTDEGEVKGAGTVTVSTDRDSAQVNFRGEGRFITGTVYSSLNKARRVKVALTAKGFDYEKVIGKGKSFEFREPMLPEEKVIMVGTYGTVSPKLILSGFNGETVVMGHGEFRIRAILDIPLRPDIKAEESFRVELRERAEGEREEKEFEEEWGVF</sequence>
<feature type="transmembrane region" description="Helical" evidence="1">
    <location>
        <begin position="41"/>
        <end position="62"/>
    </location>
</feature>
<keyword evidence="1" id="KW-1133">Transmembrane helix</keyword>
<reference evidence="2 3" key="1">
    <citation type="submission" date="2016-04" db="EMBL/GenBank/DDBJ databases">
        <title>Complete genome sequence of Thermococcus siculi type strain RG-20.</title>
        <authorList>
            <person name="Oger P.M."/>
        </authorList>
    </citation>
    <scope>NUCLEOTIDE SEQUENCE [LARGE SCALE GENOMIC DNA]</scope>
    <source>
        <strain evidence="2 3">RG-20</strain>
    </source>
</reference>
<proteinExistence type="predicted"/>
<keyword evidence="1" id="KW-0812">Transmembrane</keyword>
<dbReference type="RefSeq" id="WP_088855428.1">
    <property type="nucleotide sequence ID" value="NZ_CP015103.1"/>
</dbReference>
<dbReference type="KEGG" id="tsl:A3L11_02680"/>
<organism evidence="2 3">
    <name type="scientific">Thermococcus siculi</name>
    <dbReference type="NCBI Taxonomy" id="72803"/>
    <lineage>
        <taxon>Archaea</taxon>
        <taxon>Methanobacteriati</taxon>
        <taxon>Methanobacteriota</taxon>
        <taxon>Thermococci</taxon>
        <taxon>Thermococcales</taxon>
        <taxon>Thermococcaceae</taxon>
        <taxon>Thermococcus</taxon>
    </lineage>
</organism>
<dbReference type="Proteomes" id="UP000250125">
    <property type="component" value="Chromosome"/>
</dbReference>
<evidence type="ECO:0000313" key="2">
    <source>
        <dbReference type="EMBL" id="ASJ08188.1"/>
    </source>
</evidence>
<dbReference type="GeneID" id="33317108"/>
<dbReference type="EMBL" id="CP015103">
    <property type="protein sequence ID" value="ASJ08188.1"/>
    <property type="molecule type" value="Genomic_DNA"/>
</dbReference>
<keyword evidence="1" id="KW-0472">Membrane</keyword>